<accession>A0A0D2MZE7</accession>
<dbReference type="Proteomes" id="UP000054498">
    <property type="component" value="Unassembled WGS sequence"/>
</dbReference>
<evidence type="ECO:0000313" key="2">
    <source>
        <dbReference type="EMBL" id="KIY99505.1"/>
    </source>
</evidence>
<organism evidence="2 3">
    <name type="scientific">Monoraphidium neglectum</name>
    <dbReference type="NCBI Taxonomy" id="145388"/>
    <lineage>
        <taxon>Eukaryota</taxon>
        <taxon>Viridiplantae</taxon>
        <taxon>Chlorophyta</taxon>
        <taxon>core chlorophytes</taxon>
        <taxon>Chlorophyceae</taxon>
        <taxon>CS clade</taxon>
        <taxon>Sphaeropleales</taxon>
        <taxon>Selenastraceae</taxon>
        <taxon>Monoraphidium</taxon>
    </lineage>
</organism>
<dbReference type="OrthoDB" id="10462707at2759"/>
<keyword evidence="1" id="KW-0732">Signal</keyword>
<dbReference type="KEGG" id="mng:MNEG_8458"/>
<dbReference type="RefSeq" id="XP_013898525.1">
    <property type="nucleotide sequence ID" value="XM_014043071.1"/>
</dbReference>
<feature type="signal peptide" evidence="1">
    <location>
        <begin position="1"/>
        <end position="22"/>
    </location>
</feature>
<evidence type="ECO:0000256" key="1">
    <source>
        <dbReference type="SAM" id="SignalP"/>
    </source>
</evidence>
<gene>
    <name evidence="2" type="ORF">MNEG_8458</name>
</gene>
<evidence type="ECO:0000313" key="3">
    <source>
        <dbReference type="Proteomes" id="UP000054498"/>
    </source>
</evidence>
<reference evidence="2 3" key="1">
    <citation type="journal article" date="2013" name="BMC Genomics">
        <title>Reconstruction of the lipid metabolism for the microalga Monoraphidium neglectum from its genome sequence reveals characteristics suitable for biofuel production.</title>
        <authorList>
            <person name="Bogen C."/>
            <person name="Al-Dilaimi A."/>
            <person name="Albersmeier A."/>
            <person name="Wichmann J."/>
            <person name="Grundmann M."/>
            <person name="Rupp O."/>
            <person name="Lauersen K.J."/>
            <person name="Blifernez-Klassen O."/>
            <person name="Kalinowski J."/>
            <person name="Goesmann A."/>
            <person name="Mussgnug J.H."/>
            <person name="Kruse O."/>
        </authorList>
    </citation>
    <scope>NUCLEOTIDE SEQUENCE [LARGE SCALE GENOMIC DNA]</scope>
    <source>
        <strain evidence="2 3">SAG 48.87</strain>
    </source>
</reference>
<name>A0A0D2MZE7_9CHLO</name>
<dbReference type="AlphaFoldDB" id="A0A0D2MZE7"/>
<protein>
    <submittedName>
        <fullName evidence="2">Uncharacterized protein</fullName>
    </submittedName>
</protein>
<proteinExistence type="predicted"/>
<keyword evidence="3" id="KW-1185">Reference proteome</keyword>
<dbReference type="GeneID" id="25741334"/>
<feature type="chain" id="PRO_5002248209" evidence="1">
    <location>
        <begin position="23"/>
        <end position="84"/>
    </location>
</feature>
<sequence>MARSSILLSVFAVFCVLALASAEVQQAATAAPARKLLQGWPEPPINVRTSAGPLTIRRYPWSVQNIVGLNVALPNPILRGRGSH</sequence>
<dbReference type="EMBL" id="KK101828">
    <property type="protein sequence ID" value="KIY99505.1"/>
    <property type="molecule type" value="Genomic_DNA"/>
</dbReference>